<accession>A0A1E7FQM9</accession>
<dbReference type="Pfam" id="PF00258">
    <property type="entry name" value="Flavodoxin_1"/>
    <property type="match status" value="1"/>
</dbReference>
<dbReference type="NCBIfam" id="TIGR01752">
    <property type="entry name" value="flav_long"/>
    <property type="match status" value="1"/>
</dbReference>
<keyword evidence="5" id="KW-0288">FMN</keyword>
<reference evidence="8 9" key="1">
    <citation type="submission" date="2016-09" db="EMBL/GenBank/DDBJ databases">
        <title>Extensive genetic diversity and differential bi-allelic expression allows diatom success in the polar Southern Ocean.</title>
        <authorList>
            <consortium name="DOE Joint Genome Institute"/>
            <person name="Mock T."/>
            <person name="Otillar R.P."/>
            <person name="Strauss J."/>
            <person name="Dupont C."/>
            <person name="Frickenhaus S."/>
            <person name="Maumus F."/>
            <person name="Mcmullan M."/>
            <person name="Sanges R."/>
            <person name="Schmutz J."/>
            <person name="Toseland A."/>
            <person name="Valas R."/>
            <person name="Veluchamy A."/>
            <person name="Ward B.J."/>
            <person name="Allen A."/>
            <person name="Barry K."/>
            <person name="Falciatore A."/>
            <person name="Ferrante M."/>
            <person name="Fortunato A.E."/>
            <person name="Gloeckner G."/>
            <person name="Gruber A."/>
            <person name="Hipkin R."/>
            <person name="Janech M."/>
            <person name="Kroth P."/>
            <person name="Leese F."/>
            <person name="Lindquist E."/>
            <person name="Lyon B.R."/>
            <person name="Martin J."/>
            <person name="Mayer C."/>
            <person name="Parker M."/>
            <person name="Quesneville H."/>
            <person name="Raymond J."/>
            <person name="Uhlig C."/>
            <person name="Valentin K.U."/>
            <person name="Worden A.Z."/>
            <person name="Armbrust E.V."/>
            <person name="Bowler C."/>
            <person name="Green B."/>
            <person name="Moulton V."/>
            <person name="Van Oosterhout C."/>
            <person name="Grigoriev I."/>
        </authorList>
    </citation>
    <scope>NUCLEOTIDE SEQUENCE [LARGE SCALE GENOMIC DNA]</scope>
    <source>
        <strain evidence="8 9">CCMP1102</strain>
    </source>
</reference>
<gene>
    <name evidence="8" type="ORF">FRACYDRAFT_143628</name>
</gene>
<evidence type="ECO:0000256" key="3">
    <source>
        <dbReference type="ARBA" id="ARBA00022448"/>
    </source>
</evidence>
<organism evidence="8 9">
    <name type="scientific">Fragilariopsis cylindrus CCMP1102</name>
    <dbReference type="NCBI Taxonomy" id="635003"/>
    <lineage>
        <taxon>Eukaryota</taxon>
        <taxon>Sar</taxon>
        <taxon>Stramenopiles</taxon>
        <taxon>Ochrophyta</taxon>
        <taxon>Bacillariophyta</taxon>
        <taxon>Bacillariophyceae</taxon>
        <taxon>Bacillariophycidae</taxon>
        <taxon>Bacillariales</taxon>
        <taxon>Bacillariaceae</taxon>
        <taxon>Fragilariopsis</taxon>
    </lineage>
</organism>
<dbReference type="InterPro" id="IPR050619">
    <property type="entry name" value="Flavodoxin"/>
</dbReference>
<dbReference type="AlphaFoldDB" id="A0A1E7FQM9"/>
<dbReference type="PANTHER" id="PTHR42809">
    <property type="entry name" value="FLAVODOXIN 2"/>
    <property type="match status" value="1"/>
</dbReference>
<dbReference type="InParanoid" id="A0A1E7FQM9"/>
<name>A0A1E7FQM9_9STRA</name>
<keyword evidence="9" id="KW-1185">Reference proteome</keyword>
<evidence type="ECO:0000256" key="5">
    <source>
        <dbReference type="ARBA" id="ARBA00022643"/>
    </source>
</evidence>
<dbReference type="PIRSF" id="PIRSF038996">
    <property type="entry name" value="FldA"/>
    <property type="match status" value="1"/>
</dbReference>
<dbReference type="InterPro" id="IPR029039">
    <property type="entry name" value="Flavoprotein-like_sf"/>
</dbReference>
<proteinExistence type="inferred from homology"/>
<evidence type="ECO:0000256" key="2">
    <source>
        <dbReference type="ARBA" id="ARBA00005267"/>
    </source>
</evidence>
<evidence type="ECO:0000256" key="6">
    <source>
        <dbReference type="ARBA" id="ARBA00022982"/>
    </source>
</evidence>
<dbReference type="InterPro" id="IPR008254">
    <property type="entry name" value="Flavodoxin/NO_synth"/>
</dbReference>
<dbReference type="OrthoDB" id="528439at2759"/>
<sequence length="174" mass="19157">MAKVGIFFGTSTGTTADVADLIKEAFGDDADGPFDIDELEAVKEDFEKYDGFIVGTPTWNTGADTERSGTGWDEVYYTKMPELKIEGKHVAVFGCGDQISYAENFADATGELHDVFEDLGAKMGFGYTSQEGYEHEASKSIREDKFCGLLCDGVNQEDLTDKRVVNWVSQLKTE</sequence>
<evidence type="ECO:0000313" key="9">
    <source>
        <dbReference type="Proteomes" id="UP000095751"/>
    </source>
</evidence>
<dbReference type="SUPFAM" id="SSF52218">
    <property type="entry name" value="Flavoproteins"/>
    <property type="match status" value="1"/>
</dbReference>
<dbReference type="Proteomes" id="UP000095751">
    <property type="component" value="Unassembled WGS sequence"/>
</dbReference>
<keyword evidence="3" id="KW-0813">Transport</keyword>
<dbReference type="KEGG" id="fcy:FRACYDRAFT_143628"/>
<dbReference type="PROSITE" id="PS00201">
    <property type="entry name" value="FLAVODOXIN"/>
    <property type="match status" value="1"/>
</dbReference>
<keyword evidence="4" id="KW-0285">Flavoprotein</keyword>
<keyword evidence="6" id="KW-0249">Electron transport</keyword>
<comment type="similarity">
    <text evidence="2">Belongs to the flavodoxin family.</text>
</comment>
<protein>
    <submittedName>
        <fullName evidence="8">Flavodoxin</fullName>
    </submittedName>
</protein>
<dbReference type="EMBL" id="KV784354">
    <property type="protein sequence ID" value="OEU20437.1"/>
    <property type="molecule type" value="Genomic_DNA"/>
</dbReference>
<feature type="domain" description="Flavodoxin-like" evidence="7">
    <location>
        <begin position="4"/>
        <end position="172"/>
    </location>
</feature>
<comment type="cofactor">
    <cofactor evidence="1">
        <name>FMN</name>
        <dbReference type="ChEBI" id="CHEBI:58210"/>
    </cofactor>
</comment>
<evidence type="ECO:0000256" key="1">
    <source>
        <dbReference type="ARBA" id="ARBA00001917"/>
    </source>
</evidence>
<dbReference type="GO" id="GO:0009055">
    <property type="term" value="F:electron transfer activity"/>
    <property type="evidence" value="ECO:0007669"/>
    <property type="project" value="InterPro"/>
</dbReference>
<dbReference type="Gene3D" id="3.40.50.360">
    <property type="match status" value="1"/>
</dbReference>
<evidence type="ECO:0000313" key="8">
    <source>
        <dbReference type="EMBL" id="OEU20437.1"/>
    </source>
</evidence>
<feature type="non-terminal residue" evidence="8">
    <location>
        <position position="174"/>
    </location>
</feature>
<dbReference type="PROSITE" id="PS50902">
    <property type="entry name" value="FLAVODOXIN_LIKE"/>
    <property type="match status" value="1"/>
</dbReference>
<evidence type="ECO:0000259" key="7">
    <source>
        <dbReference type="PROSITE" id="PS50902"/>
    </source>
</evidence>
<dbReference type="InterPro" id="IPR001226">
    <property type="entry name" value="Flavodoxin_CS"/>
</dbReference>
<dbReference type="InterPro" id="IPR010086">
    <property type="entry name" value="Flavodoxin_lc"/>
</dbReference>
<evidence type="ECO:0000256" key="4">
    <source>
        <dbReference type="ARBA" id="ARBA00022630"/>
    </source>
</evidence>
<dbReference type="GO" id="GO:0010181">
    <property type="term" value="F:FMN binding"/>
    <property type="evidence" value="ECO:0007669"/>
    <property type="project" value="InterPro"/>
</dbReference>
<dbReference type="NCBIfam" id="NF006738">
    <property type="entry name" value="PRK09267.1-4"/>
    <property type="match status" value="1"/>
</dbReference>
<dbReference type="PANTHER" id="PTHR42809:SF1">
    <property type="entry name" value="FLAVODOXIN 1"/>
    <property type="match status" value="1"/>
</dbReference>